<dbReference type="Gene3D" id="4.10.1230.10">
    <property type="entry name" value="Ecotin, trypsin inhibitor"/>
    <property type="match status" value="1"/>
</dbReference>
<protein>
    <recommendedName>
        <fullName evidence="7">Ecotin</fullName>
    </recommendedName>
</protein>
<feature type="signal peptide" evidence="7">
    <location>
        <begin position="1"/>
        <end position="21"/>
    </location>
</feature>
<dbReference type="CDD" id="cd00242">
    <property type="entry name" value="Ecotin"/>
    <property type="match status" value="1"/>
</dbReference>
<evidence type="ECO:0000256" key="5">
    <source>
        <dbReference type="ARBA" id="ARBA00022900"/>
    </source>
</evidence>
<comment type="subunit">
    <text evidence="7">Homodimer.</text>
</comment>
<reference evidence="8 9" key="1">
    <citation type="submission" date="2017-08" db="EMBL/GenBank/DDBJ databases">
        <title>Draft Genome Sequence of Hafnia alvei CITHA-6 Isolated from Raw Bovine Milk.</title>
        <authorList>
            <person name="Culligan E.P."/>
            <person name="Mcsweeney A."/>
            <person name="O'Doherty C."/>
            <person name="Gleeson E."/>
            <person name="O'Riordan D."/>
            <person name="Sleator R.D."/>
        </authorList>
    </citation>
    <scope>NUCLEOTIDE SEQUENCE [LARGE SCALE GENOMIC DNA]</scope>
    <source>
        <strain evidence="8 9">CITHA-6</strain>
    </source>
</reference>
<dbReference type="EMBL" id="NQMS01000008">
    <property type="protein sequence ID" value="PAV95248.1"/>
    <property type="molecule type" value="Genomic_DNA"/>
</dbReference>
<dbReference type="InterPro" id="IPR027438">
    <property type="entry name" value="Ecotin_C"/>
</dbReference>
<dbReference type="GO" id="GO:0004867">
    <property type="term" value="F:serine-type endopeptidase inhibitor activity"/>
    <property type="evidence" value="ECO:0007669"/>
    <property type="project" value="UniProtKB-UniRule"/>
</dbReference>
<comment type="subcellular location">
    <subcellularLocation>
        <location evidence="7">Periplasm</location>
    </subcellularLocation>
</comment>
<evidence type="ECO:0000256" key="3">
    <source>
        <dbReference type="ARBA" id="ARBA00022729"/>
    </source>
</evidence>
<dbReference type="Gene3D" id="2.60.40.550">
    <property type="entry name" value="Ecotin"/>
    <property type="match status" value="1"/>
</dbReference>
<name>A0A2A2M931_9GAMM</name>
<proteinExistence type="inferred from homology"/>
<sequence length="170" mass="18842" precursor="true">MNKISAVLASLLLASSAGAIAATAESHEDISKQPLEKVAPYPQAEKGMSRQVIYLPKQENENNFKVELMIGKTMEVDCNHHMMGGKLESKTLSGWGYDYLVMDKISEPASTMMACPDNTKRSEFVIANLGDAAMQRYNSRLPIVVYVPQGVDVKYRVWQADAKLQDSVKK</sequence>
<dbReference type="OrthoDB" id="997196at2"/>
<gene>
    <name evidence="7" type="primary">eco</name>
    <name evidence="8" type="ORF">CJD50_17545</name>
</gene>
<comment type="caution">
    <text evidence="8">The sequence shown here is derived from an EMBL/GenBank/DDBJ whole genome shotgun (WGS) entry which is preliminary data.</text>
</comment>
<feature type="site" description="Reactive bond" evidence="7">
    <location>
        <begin position="112"/>
        <end position="113"/>
    </location>
</feature>
<organism evidence="8 9">
    <name type="scientific">Hafnia paralvei</name>
    <dbReference type="NCBI Taxonomy" id="546367"/>
    <lineage>
        <taxon>Bacteria</taxon>
        <taxon>Pseudomonadati</taxon>
        <taxon>Pseudomonadota</taxon>
        <taxon>Gammaproteobacteria</taxon>
        <taxon>Enterobacterales</taxon>
        <taxon>Hafniaceae</taxon>
        <taxon>Hafnia</taxon>
    </lineage>
</organism>
<keyword evidence="6 7" id="KW-1015">Disulfide bond</keyword>
<comment type="function">
    <text evidence="7">General inhibitor of pancreatic serine proteases: inhibits chymotrypsin, trypsin, elastases, factor X, kallikrein as well as a variety of other proteases.</text>
</comment>
<evidence type="ECO:0000256" key="4">
    <source>
        <dbReference type="ARBA" id="ARBA00022764"/>
    </source>
</evidence>
<dbReference type="InterPro" id="IPR005658">
    <property type="entry name" value="Prot_inh_ecotin"/>
</dbReference>
<feature type="chain" id="PRO_5023987255" description="Ecotin" evidence="7">
    <location>
        <begin position="22"/>
        <end position="170"/>
    </location>
</feature>
<keyword evidence="2 7" id="KW-0646">Protease inhibitor</keyword>
<dbReference type="InterPro" id="IPR036198">
    <property type="entry name" value="Ecotin_sf"/>
</dbReference>
<dbReference type="PANTHER" id="PTHR35890:SF3">
    <property type="entry name" value="ECOTIN"/>
    <property type="match status" value="1"/>
</dbReference>
<keyword evidence="4 7" id="KW-0574">Periplasm</keyword>
<dbReference type="GO" id="GO:0042597">
    <property type="term" value="C:periplasmic space"/>
    <property type="evidence" value="ECO:0007669"/>
    <property type="project" value="UniProtKB-SubCell"/>
</dbReference>
<evidence type="ECO:0000313" key="9">
    <source>
        <dbReference type="Proteomes" id="UP000218796"/>
    </source>
</evidence>
<evidence type="ECO:0000256" key="6">
    <source>
        <dbReference type="ARBA" id="ARBA00023157"/>
    </source>
</evidence>
<keyword evidence="5 7" id="KW-0722">Serine protease inhibitor</keyword>
<evidence type="ECO:0000256" key="1">
    <source>
        <dbReference type="ARBA" id="ARBA00010558"/>
    </source>
</evidence>
<accession>A0A2A2M931</accession>
<evidence type="ECO:0000256" key="2">
    <source>
        <dbReference type="ARBA" id="ARBA00022690"/>
    </source>
</evidence>
<dbReference type="PANTHER" id="PTHR35890">
    <property type="match status" value="1"/>
</dbReference>
<feature type="disulfide bond" evidence="7">
    <location>
        <begin position="78"/>
        <end position="115"/>
    </location>
</feature>
<dbReference type="PIRSF" id="PIRSF006865">
    <property type="entry name" value="Prot_inh_ecotin"/>
    <property type="match status" value="1"/>
</dbReference>
<dbReference type="InterPro" id="IPR023084">
    <property type="entry name" value="Prot_inh_ecotin_gammaproteobac"/>
</dbReference>
<dbReference type="RefSeq" id="WP_008814109.1">
    <property type="nucleotide sequence ID" value="NZ_CATYOV010000050.1"/>
</dbReference>
<dbReference type="HAMAP" id="MF_00706">
    <property type="entry name" value="Ecotin"/>
    <property type="match status" value="1"/>
</dbReference>
<dbReference type="GeneID" id="69639364"/>
<keyword evidence="3 7" id="KW-0732">Signal</keyword>
<evidence type="ECO:0000313" key="8">
    <source>
        <dbReference type="EMBL" id="PAV95248.1"/>
    </source>
</evidence>
<dbReference type="AlphaFoldDB" id="A0A2A2M931"/>
<dbReference type="SUPFAM" id="SSF49772">
    <property type="entry name" value="Ecotin, trypsin inhibitor"/>
    <property type="match status" value="1"/>
</dbReference>
<dbReference type="Proteomes" id="UP000218796">
    <property type="component" value="Unassembled WGS sequence"/>
</dbReference>
<keyword evidence="9" id="KW-1185">Reference proteome</keyword>
<comment type="similarity">
    <text evidence="1 7">Belongs to the protease inhibitor I11 (ecotin) family.</text>
</comment>
<dbReference type="NCBIfam" id="NF002987">
    <property type="entry name" value="PRK03719.1"/>
    <property type="match status" value="1"/>
</dbReference>
<dbReference type="Pfam" id="PF03974">
    <property type="entry name" value="Ecotin"/>
    <property type="match status" value="1"/>
</dbReference>
<evidence type="ECO:0000256" key="7">
    <source>
        <dbReference type="HAMAP-Rule" id="MF_00706"/>
    </source>
</evidence>